<dbReference type="RefSeq" id="WP_201692451.1">
    <property type="nucleotide sequence ID" value="NZ_JAEQND010000013.1"/>
</dbReference>
<evidence type="ECO:0008006" key="3">
    <source>
        <dbReference type="Google" id="ProtNLM"/>
    </source>
</evidence>
<evidence type="ECO:0000313" key="2">
    <source>
        <dbReference type="Proteomes" id="UP000622707"/>
    </source>
</evidence>
<accession>A0ABS1JU51</accession>
<dbReference type="Proteomes" id="UP000622707">
    <property type="component" value="Unassembled WGS sequence"/>
</dbReference>
<comment type="caution">
    <text evidence="1">The sequence shown here is derived from an EMBL/GenBank/DDBJ whole genome shotgun (WGS) entry which is preliminary data.</text>
</comment>
<evidence type="ECO:0000313" key="1">
    <source>
        <dbReference type="EMBL" id="MBL0427820.1"/>
    </source>
</evidence>
<reference evidence="1 2" key="1">
    <citation type="journal article" date="2017" name="Int. J. Syst. Evol. Microbiol.">
        <title>Ramlibacter alkalitolerans sp. nov., alkali-tolerant bacterium isolated from soil of ginseng.</title>
        <authorList>
            <person name="Lee D.H."/>
            <person name="Cha C.J."/>
        </authorList>
    </citation>
    <scope>NUCLEOTIDE SEQUENCE [LARGE SCALE GENOMIC DNA]</scope>
    <source>
        <strain evidence="1 2">KACC 19305</strain>
    </source>
</reference>
<keyword evidence="2" id="KW-1185">Reference proteome</keyword>
<proteinExistence type="predicted"/>
<protein>
    <recommendedName>
        <fullName evidence="3">ShET2 enterotoxin N-terminal domain-containing protein</fullName>
    </recommendedName>
</protein>
<sequence>MNDFDQLLQNIEALPVVDADAPIPARAVETTAAAPVAFDKANTVQGQTQRLMAALKLAVAGLPAGEPLEELAGRQLVVSPLVEKLFTDIAVAATHPQTMDALAQIDTSLNSTQEFLRGAVNTGSETAMAKALPYIGGAKVWLDLHPHPNFFDALCAQPVHVQELWVGSNFDRSPKLTLRPGNMPMGDIVAGWKRLPGATVESGAHLAVHALHAHGLQREPPAQWCQDVQGARRALVQWMRETLPWDRPSRASTPHYEEIKALNVWAANKRNQLELVVRHLGSQGALSEDYAVAGFMLRADPVRALDVFAAAPYLYERQEWQTAMKSNLSAVTPAHIEQLSPAALTYLASLGDARVAQQRYFERALDGHPAHEVVEAFNKCPGAPSLVLHGTVQPKNEDRFDLLRAIEGGSPLNEFHGRLGFDTDNLFKLLSARPDAGQSIGPGYTDGLLRLVTPEMASQRASDGSNILHCGTRQAVAIAAGHFSQEQLVQLMAEKNKDGKTPGFCFDEHAVKALAQKAPNVLHALDPFQKYQGVELWKVNDHLRHPALDLLAKRGEHLKATVVGRSADAKTVYVRVAGCNGKDYSKKVAQAGVTYNFIRYDEKKQAIAAHLDVHSIDLAMRHNGASSPLDLLGKRVQHGMIAVLSEYDKRGCLDSLKAKEPAAKKSKAKDQER</sequence>
<name>A0ABS1JU51_9BURK</name>
<gene>
    <name evidence="1" type="ORF">JI746_22125</name>
</gene>
<organism evidence="1 2">
    <name type="scientific">Ramlibacter alkalitolerans</name>
    <dbReference type="NCBI Taxonomy" id="2039631"/>
    <lineage>
        <taxon>Bacteria</taxon>
        <taxon>Pseudomonadati</taxon>
        <taxon>Pseudomonadota</taxon>
        <taxon>Betaproteobacteria</taxon>
        <taxon>Burkholderiales</taxon>
        <taxon>Comamonadaceae</taxon>
        <taxon>Ramlibacter</taxon>
    </lineage>
</organism>
<dbReference type="EMBL" id="JAEQND010000013">
    <property type="protein sequence ID" value="MBL0427820.1"/>
    <property type="molecule type" value="Genomic_DNA"/>
</dbReference>